<keyword evidence="2 10" id="KW-0929">Antimicrobial</keyword>
<dbReference type="CDD" id="cd00737">
    <property type="entry name" value="lyz_endolysin_autolysin"/>
    <property type="match status" value="1"/>
</dbReference>
<dbReference type="InterPro" id="IPR033907">
    <property type="entry name" value="Endolysin_autolysin"/>
</dbReference>
<dbReference type="GO" id="GO:0003796">
    <property type="term" value="F:lysozyme activity"/>
    <property type="evidence" value="ECO:0007669"/>
    <property type="project" value="UniProtKB-UniRule"/>
</dbReference>
<dbReference type="HAMAP" id="MF_04110">
    <property type="entry name" value="ENDOLYSIN_T4"/>
    <property type="match status" value="1"/>
</dbReference>
<evidence type="ECO:0000256" key="2">
    <source>
        <dbReference type="ARBA" id="ARBA00022529"/>
    </source>
</evidence>
<dbReference type="EMBL" id="AP014629">
    <property type="protein sequence ID" value="BAP28949.1"/>
    <property type="molecule type" value="Genomic_DNA"/>
</dbReference>
<evidence type="ECO:0000256" key="3">
    <source>
        <dbReference type="ARBA" id="ARBA00022612"/>
    </source>
</evidence>
<name>A0A077KCE6_9CAUD</name>
<dbReference type="GO" id="GO:0009253">
    <property type="term" value="P:peptidoglycan catabolic process"/>
    <property type="evidence" value="ECO:0007669"/>
    <property type="project" value="UniProtKB-UniRule"/>
</dbReference>
<keyword evidence="7 10" id="KW-0578">Host cell lysis by virus</keyword>
<evidence type="ECO:0000256" key="11">
    <source>
        <dbReference type="RuleBase" id="RU003788"/>
    </source>
</evidence>
<dbReference type="GO" id="GO:0042742">
    <property type="term" value="P:defense response to bacterium"/>
    <property type="evidence" value="ECO:0007669"/>
    <property type="project" value="UniProtKB-KW"/>
</dbReference>
<protein>
    <recommendedName>
        <fullName evidence="10">Endolysin</fullName>
        <ecNumber evidence="10">3.2.1.17</ecNumber>
    </recommendedName>
    <alternativeName>
        <fullName evidence="10">Lysis protein</fullName>
    </alternativeName>
    <alternativeName>
        <fullName evidence="10">Lysozyme</fullName>
    </alternativeName>
    <alternativeName>
        <fullName evidence="10">Muramidase</fullName>
    </alternativeName>
</protein>
<dbReference type="GO" id="GO:0016998">
    <property type="term" value="P:cell wall macromolecule catabolic process"/>
    <property type="evidence" value="ECO:0007669"/>
    <property type="project" value="InterPro"/>
</dbReference>
<evidence type="ECO:0000256" key="6">
    <source>
        <dbReference type="ARBA" id="ARBA00022852"/>
    </source>
</evidence>
<dbReference type="KEGG" id="vg:23681500"/>
<keyword evidence="9 10" id="KW-0326">Glycosidase</keyword>
<comment type="function">
    <text evidence="10">Endolysin with lysozyme activity that degrades host peptidoglycans and participates with the holin and spanin proteins in the sequential events which lead to the programmed host cell lysis releasing the mature viral particles. Once the holin has permeabilized the host cell membrane, the endolysin can reach the periplasm and break down the peptidoglycan layer.</text>
</comment>
<feature type="active site" description="Proton donor/acceptor" evidence="10">
    <location>
        <position position="15"/>
    </location>
</feature>
<evidence type="ECO:0000256" key="10">
    <source>
        <dbReference type="HAMAP-Rule" id="MF_04110"/>
    </source>
</evidence>
<feature type="active site" description="Proton donor/acceptor" evidence="10">
    <location>
        <position position="24"/>
    </location>
</feature>
<dbReference type="PANTHER" id="PTHR38107">
    <property type="match status" value="1"/>
</dbReference>
<sequence length="146" mass="16071">MTPSEKCLKLIREFEGCRLEAYKCPAGKLTIGYGWTRPVDGVPIHAGMKITKETAERLLKVGADEYGREVSSALRVSVSQSQFDALVSFAYNFGLPVLSGSTLLRKLNAGDYAGAAAEFPRWNKSKGKPLPGLTRRREAERCLFLS</sequence>
<evidence type="ECO:0000313" key="13">
    <source>
        <dbReference type="Proteomes" id="UP000202039"/>
    </source>
</evidence>
<dbReference type="InterPro" id="IPR023347">
    <property type="entry name" value="Lysozyme_dom_sf"/>
</dbReference>
<dbReference type="OrthoDB" id="18172at10239"/>
<evidence type="ECO:0000256" key="1">
    <source>
        <dbReference type="ARBA" id="ARBA00000632"/>
    </source>
</evidence>
<dbReference type="EC" id="3.2.1.17" evidence="10"/>
<keyword evidence="4 10" id="KW-0081">Bacteriolytic enzyme</keyword>
<dbReference type="Gene3D" id="1.10.530.40">
    <property type="match status" value="1"/>
</dbReference>
<dbReference type="RefSeq" id="YP_009126681.1">
    <property type="nucleotide sequence ID" value="NC_026611.1"/>
</dbReference>
<dbReference type="InterPro" id="IPR034690">
    <property type="entry name" value="Endolysin_T4_type"/>
</dbReference>
<keyword evidence="13" id="KW-1185">Reference proteome</keyword>
<evidence type="ECO:0000256" key="9">
    <source>
        <dbReference type="ARBA" id="ARBA00023295"/>
    </source>
</evidence>
<organism evidence="12 13">
    <name type="scientific">Edwardsiella phage GF-2</name>
    <dbReference type="NCBI Taxonomy" id="1537091"/>
    <lineage>
        <taxon>Viruses</taxon>
        <taxon>Duplodnaviria</taxon>
        <taxon>Heunggongvirae</taxon>
        <taxon>Uroviricota</taxon>
        <taxon>Caudoviricetes</taxon>
        <taxon>Gofduovirus</taxon>
        <taxon>Gofduovirus GF2</taxon>
    </lineage>
</organism>
<proteinExistence type="inferred from homology"/>
<dbReference type="SMR" id="A0A077KCE6"/>
<accession>A0A077KCE6</accession>
<evidence type="ECO:0000256" key="5">
    <source>
        <dbReference type="ARBA" id="ARBA00022801"/>
    </source>
</evidence>
<dbReference type="GeneID" id="23681500"/>
<dbReference type="InterPro" id="IPR051018">
    <property type="entry name" value="Bacteriophage_GH24"/>
</dbReference>
<comment type="subcellular location">
    <subcellularLocation>
        <location evidence="10">Host cytoplasm</location>
    </subcellularLocation>
    <text evidence="10">The endolysin is cytoplasmic, but can reach the periplasmic space with the help of the holins which disrupt the host cell membrane.</text>
</comment>
<keyword evidence="3 10" id="KW-1188">Viral release from host cell</keyword>
<keyword evidence="8 10" id="KW-1035">Host cytoplasm</keyword>
<comment type="similarity">
    <text evidence="10 11">Belongs to the glycosyl hydrolase 24 family.</text>
</comment>
<evidence type="ECO:0000256" key="8">
    <source>
        <dbReference type="ARBA" id="ARBA00023200"/>
    </source>
</evidence>
<dbReference type="GO" id="GO:0044659">
    <property type="term" value="P:viral release from host cell by cytolysis"/>
    <property type="evidence" value="ECO:0007669"/>
    <property type="project" value="UniProtKB-UniRule"/>
</dbReference>
<comment type="catalytic activity">
    <reaction evidence="1 10 11">
        <text>Hydrolysis of (1-&gt;4)-beta-linkages between N-acetylmuramic acid and N-acetyl-D-glucosamine residues in a peptidoglycan and between N-acetyl-D-glucosamine residues in chitodextrins.</text>
        <dbReference type="EC" id="3.2.1.17"/>
    </reaction>
</comment>
<keyword evidence="6 10" id="KW-0204">Cytolysis</keyword>
<keyword evidence="5 10" id="KW-0378">Hydrolase</keyword>
<dbReference type="InterPro" id="IPR023346">
    <property type="entry name" value="Lysozyme-like_dom_sf"/>
</dbReference>
<dbReference type="SUPFAM" id="SSF53955">
    <property type="entry name" value="Lysozyme-like"/>
    <property type="match status" value="1"/>
</dbReference>
<evidence type="ECO:0000313" key="12">
    <source>
        <dbReference type="EMBL" id="BAP28949.1"/>
    </source>
</evidence>
<reference evidence="12 13" key="1">
    <citation type="journal article" date="2015" name="Arch. Virol.">
        <title>Full-genome sequence of a novel myovirus, GF-2, infecting Edwardsiella tarda: comparison with other Edwardsiella myoviral genomes.</title>
        <authorList>
            <person name="Yasuike M."/>
            <person name="Nishiki I."/>
            <person name="Iwasaki Y."/>
            <person name="Nakamura Y."/>
            <person name="Fujiwara A."/>
            <person name="Sugaya E."/>
            <person name="Kawato Y."/>
            <person name="Nagai S."/>
            <person name="Kobayashi T."/>
            <person name="Ototake M."/>
            <person name="Nakai T."/>
        </authorList>
    </citation>
    <scope>NUCLEOTIDE SEQUENCE [LARGE SCALE GENOMIC DNA]</scope>
</reference>
<dbReference type="GO" id="GO:0030430">
    <property type="term" value="C:host cell cytoplasm"/>
    <property type="evidence" value="ECO:0007669"/>
    <property type="project" value="UniProtKB-SubCell"/>
</dbReference>
<dbReference type="PANTHER" id="PTHR38107:SF3">
    <property type="entry name" value="LYSOZYME RRRD-RELATED"/>
    <property type="match status" value="1"/>
</dbReference>
<dbReference type="InterPro" id="IPR002196">
    <property type="entry name" value="Glyco_hydro_24"/>
</dbReference>
<dbReference type="Pfam" id="PF00959">
    <property type="entry name" value="Phage_lysozyme"/>
    <property type="match status" value="1"/>
</dbReference>
<evidence type="ECO:0000256" key="4">
    <source>
        <dbReference type="ARBA" id="ARBA00022638"/>
    </source>
</evidence>
<evidence type="ECO:0000256" key="7">
    <source>
        <dbReference type="ARBA" id="ARBA00023142"/>
    </source>
</evidence>
<dbReference type="Proteomes" id="UP000202039">
    <property type="component" value="Segment"/>
</dbReference>